<gene>
    <name evidence="1" type="ORF">Ssi02_54950</name>
</gene>
<sequence length="58" mass="6253">MTDAFFDLSYAAGATLGGPAEVIRDAEASPYDVGFEMMLFHCFTLDAVREAGPEDYLG</sequence>
<evidence type="ECO:0000313" key="1">
    <source>
        <dbReference type="EMBL" id="GII95264.1"/>
    </source>
</evidence>
<organism evidence="1 2">
    <name type="scientific">Sinosporangium siamense</name>
    <dbReference type="NCBI Taxonomy" id="1367973"/>
    <lineage>
        <taxon>Bacteria</taxon>
        <taxon>Bacillati</taxon>
        <taxon>Actinomycetota</taxon>
        <taxon>Actinomycetes</taxon>
        <taxon>Streptosporangiales</taxon>
        <taxon>Streptosporangiaceae</taxon>
        <taxon>Sinosporangium</taxon>
    </lineage>
</organism>
<evidence type="ECO:0000313" key="2">
    <source>
        <dbReference type="Proteomes" id="UP000606172"/>
    </source>
</evidence>
<reference evidence="1" key="1">
    <citation type="submission" date="2021-01" db="EMBL/GenBank/DDBJ databases">
        <title>Whole genome shotgun sequence of Sinosporangium siamense NBRC 109515.</title>
        <authorList>
            <person name="Komaki H."/>
            <person name="Tamura T."/>
        </authorList>
    </citation>
    <scope>NUCLEOTIDE SEQUENCE</scope>
    <source>
        <strain evidence="1">NBRC 109515</strain>
    </source>
</reference>
<proteinExistence type="predicted"/>
<protein>
    <submittedName>
        <fullName evidence="1">Uncharacterized protein</fullName>
    </submittedName>
</protein>
<dbReference type="RefSeq" id="WP_204030340.1">
    <property type="nucleotide sequence ID" value="NZ_BOOW01000034.1"/>
</dbReference>
<name>A0A919RMP8_9ACTN</name>
<keyword evidence="2" id="KW-1185">Reference proteome</keyword>
<dbReference type="Proteomes" id="UP000606172">
    <property type="component" value="Unassembled WGS sequence"/>
</dbReference>
<dbReference type="AlphaFoldDB" id="A0A919RMP8"/>
<comment type="caution">
    <text evidence="1">The sequence shown here is derived from an EMBL/GenBank/DDBJ whole genome shotgun (WGS) entry which is preliminary data.</text>
</comment>
<accession>A0A919RMP8</accession>
<dbReference type="EMBL" id="BOOW01000034">
    <property type="protein sequence ID" value="GII95264.1"/>
    <property type="molecule type" value="Genomic_DNA"/>
</dbReference>